<dbReference type="RefSeq" id="XP_014555574.1">
    <property type="nucleotide sequence ID" value="XM_014700088.1"/>
</dbReference>
<dbReference type="HOGENOM" id="CLU_1343027_0_0_1"/>
<organism evidence="2 3">
    <name type="scientific">Bipolaris victoriae (strain FI3)</name>
    <name type="common">Victoria blight of oats agent</name>
    <name type="synonym">Cochliobolus victoriae</name>
    <dbReference type="NCBI Taxonomy" id="930091"/>
    <lineage>
        <taxon>Eukaryota</taxon>
        <taxon>Fungi</taxon>
        <taxon>Dikarya</taxon>
        <taxon>Ascomycota</taxon>
        <taxon>Pezizomycotina</taxon>
        <taxon>Dothideomycetes</taxon>
        <taxon>Pleosporomycetidae</taxon>
        <taxon>Pleosporales</taxon>
        <taxon>Pleosporineae</taxon>
        <taxon>Pleosporaceae</taxon>
        <taxon>Bipolaris</taxon>
    </lineage>
</organism>
<name>W7EGY3_BIPV3</name>
<protein>
    <submittedName>
        <fullName evidence="2">Uncharacterized protein</fullName>
    </submittedName>
</protein>
<accession>W7EGY3</accession>
<feature type="region of interest" description="Disordered" evidence="1">
    <location>
        <begin position="103"/>
        <end position="122"/>
    </location>
</feature>
<feature type="region of interest" description="Disordered" evidence="1">
    <location>
        <begin position="176"/>
        <end position="204"/>
    </location>
</feature>
<dbReference type="EMBL" id="KI968744">
    <property type="protein sequence ID" value="EUN26039.1"/>
    <property type="molecule type" value="Genomic_DNA"/>
</dbReference>
<dbReference type="GeneID" id="26251895"/>
<dbReference type="Proteomes" id="UP000054337">
    <property type="component" value="Unassembled WGS sequence"/>
</dbReference>
<keyword evidence="3" id="KW-1185">Reference proteome</keyword>
<gene>
    <name evidence="2" type="ORF">COCVIDRAFT_16865</name>
</gene>
<reference evidence="2 3" key="1">
    <citation type="journal article" date="2013" name="PLoS Genet.">
        <title>Comparative genome structure, secondary metabolite, and effector coding capacity across Cochliobolus pathogens.</title>
        <authorList>
            <person name="Condon B.J."/>
            <person name="Leng Y."/>
            <person name="Wu D."/>
            <person name="Bushley K.E."/>
            <person name="Ohm R.A."/>
            <person name="Otillar R."/>
            <person name="Martin J."/>
            <person name="Schackwitz W."/>
            <person name="Grimwood J."/>
            <person name="MohdZainudin N."/>
            <person name="Xue C."/>
            <person name="Wang R."/>
            <person name="Manning V.A."/>
            <person name="Dhillon B."/>
            <person name="Tu Z.J."/>
            <person name="Steffenson B.J."/>
            <person name="Salamov A."/>
            <person name="Sun H."/>
            <person name="Lowry S."/>
            <person name="LaButti K."/>
            <person name="Han J."/>
            <person name="Copeland A."/>
            <person name="Lindquist E."/>
            <person name="Barry K."/>
            <person name="Schmutz J."/>
            <person name="Baker S.E."/>
            <person name="Ciuffetti L.M."/>
            <person name="Grigoriev I.V."/>
            <person name="Zhong S."/>
            <person name="Turgeon B.G."/>
        </authorList>
    </citation>
    <scope>NUCLEOTIDE SEQUENCE [LARGE SCALE GENOMIC DNA]</scope>
    <source>
        <strain evidence="2 3">FI3</strain>
    </source>
</reference>
<evidence type="ECO:0000256" key="1">
    <source>
        <dbReference type="SAM" id="MobiDB-lite"/>
    </source>
</evidence>
<proteinExistence type="predicted"/>
<dbReference type="AlphaFoldDB" id="W7EGY3"/>
<sequence length="204" mass="21818">MSLLPRGRGCNAKRWELMARQPPWRGGRAQRARQTHEREGAWEVRCRPTSTGRLRLGQERGPRCVEAAGGLHDDDGGFGKFADECRTTGGAADAKEGLVLKGGRGGYKRGERAKGSRGKVHVTTGRSFPIPCPALPCSAACAGHGMPSMPLVVRSLLVRPPGLSCLVHMPARRVHHPREPRRGEGDGGPSLCAIIPPLGPPPPL</sequence>
<evidence type="ECO:0000313" key="3">
    <source>
        <dbReference type="Proteomes" id="UP000054337"/>
    </source>
</evidence>
<evidence type="ECO:0000313" key="2">
    <source>
        <dbReference type="EMBL" id="EUN26039.1"/>
    </source>
</evidence>